<dbReference type="OrthoDB" id="17010at2759"/>
<keyword evidence="8" id="KW-0560">Oxidoreductase</keyword>
<evidence type="ECO:0000256" key="4">
    <source>
        <dbReference type="ARBA" id="ARBA00022692"/>
    </source>
</evidence>
<feature type="transmembrane region" description="Helical" evidence="12">
    <location>
        <begin position="76"/>
        <end position="95"/>
    </location>
</feature>
<dbReference type="GeneID" id="106150416"/>
<feature type="transmembrane region" description="Helical" evidence="12">
    <location>
        <begin position="133"/>
        <end position="152"/>
    </location>
</feature>
<dbReference type="PANTHER" id="PTHR14519:SF5">
    <property type="entry name" value="VITAMIN K EPOXIDE REDUCTASE COMPLEX SUBUNIT 1-LIKE PROTEIN 1"/>
    <property type="match status" value="1"/>
</dbReference>
<evidence type="ECO:0000256" key="7">
    <source>
        <dbReference type="ARBA" id="ARBA00022989"/>
    </source>
</evidence>
<comment type="similarity">
    <text evidence="2">Belongs to the VKOR family.</text>
</comment>
<reference evidence="15" key="1">
    <citation type="submission" date="2025-08" db="UniProtKB">
        <authorList>
            <consortium name="RefSeq"/>
        </authorList>
    </citation>
    <scope>IDENTIFICATION</scope>
    <source>
        <tissue evidence="15">Gonads</tissue>
    </source>
</reference>
<accession>A0A1S3GXR5</accession>
<dbReference type="OMA" id="CDFNEHM"/>
<keyword evidence="5" id="KW-0874">Quinone</keyword>
<dbReference type="InterPro" id="IPR042406">
    <property type="entry name" value="VKORC1/VKORC1L1"/>
</dbReference>
<proteinExistence type="inferred from homology"/>
<keyword evidence="4 12" id="KW-0812">Transmembrane</keyword>
<keyword evidence="7 12" id="KW-1133">Transmembrane helix</keyword>
<feature type="transmembrane region" description="Helical" evidence="12">
    <location>
        <begin position="14"/>
        <end position="32"/>
    </location>
</feature>
<name>A0A1S3GXR5_LINAN</name>
<dbReference type="STRING" id="7574.A0A1S3GXR5"/>
<dbReference type="PANTHER" id="PTHR14519">
    <property type="entry name" value="VITAMIN K EPOXIDE REDUCTASE COMPLEX, SUBUNIT 1"/>
    <property type="match status" value="1"/>
</dbReference>
<dbReference type="AlphaFoldDB" id="A0A1S3GXR5"/>
<dbReference type="Pfam" id="PF07884">
    <property type="entry name" value="VKOR"/>
    <property type="match status" value="1"/>
</dbReference>
<organism evidence="14 15">
    <name type="scientific">Lingula anatina</name>
    <name type="common">Brachiopod</name>
    <name type="synonym">Lingula unguis</name>
    <dbReference type="NCBI Taxonomy" id="7574"/>
    <lineage>
        <taxon>Eukaryota</taxon>
        <taxon>Metazoa</taxon>
        <taxon>Spiralia</taxon>
        <taxon>Lophotrochozoa</taxon>
        <taxon>Brachiopoda</taxon>
        <taxon>Linguliformea</taxon>
        <taxon>Lingulata</taxon>
        <taxon>Lingulida</taxon>
        <taxon>Linguloidea</taxon>
        <taxon>Lingulidae</taxon>
        <taxon>Lingula</taxon>
    </lineage>
</organism>
<dbReference type="FunCoup" id="A0A1S3GXR5">
    <property type="interactions" value="265"/>
</dbReference>
<keyword evidence="6" id="KW-0256">Endoplasmic reticulum</keyword>
<evidence type="ECO:0000256" key="9">
    <source>
        <dbReference type="ARBA" id="ARBA00023136"/>
    </source>
</evidence>
<evidence type="ECO:0000256" key="11">
    <source>
        <dbReference type="ARBA" id="ARBA00023284"/>
    </source>
</evidence>
<evidence type="ECO:0000256" key="8">
    <source>
        <dbReference type="ARBA" id="ARBA00023002"/>
    </source>
</evidence>
<keyword evidence="14" id="KW-1185">Reference proteome</keyword>
<dbReference type="InterPro" id="IPR012932">
    <property type="entry name" value="VKOR"/>
</dbReference>
<dbReference type="GO" id="GO:0042373">
    <property type="term" value="P:vitamin K metabolic process"/>
    <property type="evidence" value="ECO:0007669"/>
    <property type="project" value="InterPro"/>
</dbReference>
<dbReference type="GO" id="GO:0005789">
    <property type="term" value="C:endoplasmic reticulum membrane"/>
    <property type="evidence" value="ECO:0007669"/>
    <property type="project" value="UniProtKB-SubCell"/>
</dbReference>
<feature type="transmembrane region" description="Helical" evidence="12">
    <location>
        <begin position="107"/>
        <end position="126"/>
    </location>
</feature>
<dbReference type="Proteomes" id="UP000085678">
    <property type="component" value="Unplaced"/>
</dbReference>
<evidence type="ECO:0000259" key="13">
    <source>
        <dbReference type="SMART" id="SM00756"/>
    </source>
</evidence>
<feature type="domain" description="Vitamin K epoxide reductase" evidence="13">
    <location>
        <begin position="6"/>
        <end position="155"/>
    </location>
</feature>
<dbReference type="SMART" id="SM00756">
    <property type="entry name" value="VKc"/>
    <property type="match status" value="1"/>
</dbReference>
<gene>
    <name evidence="15" type="primary">LOC106150416</name>
</gene>
<keyword evidence="11" id="KW-0676">Redox-active center</keyword>
<evidence type="ECO:0000256" key="5">
    <source>
        <dbReference type="ARBA" id="ARBA00022719"/>
    </source>
</evidence>
<evidence type="ECO:0000256" key="2">
    <source>
        <dbReference type="ARBA" id="ARBA00006214"/>
    </source>
</evidence>
<evidence type="ECO:0000256" key="10">
    <source>
        <dbReference type="ARBA" id="ARBA00023157"/>
    </source>
</evidence>
<dbReference type="RefSeq" id="XP_013378655.1">
    <property type="nucleotide sequence ID" value="XM_013523201.1"/>
</dbReference>
<comment type="subcellular location">
    <subcellularLocation>
        <location evidence="1">Endoplasmic reticulum membrane</location>
        <topology evidence="1">Multi-pass membrane protein</topology>
    </subcellularLocation>
</comment>
<dbReference type="GO" id="GO:0048038">
    <property type="term" value="F:quinone binding"/>
    <property type="evidence" value="ECO:0007669"/>
    <property type="project" value="UniProtKB-KW"/>
</dbReference>
<dbReference type="InParanoid" id="A0A1S3GXR5"/>
<dbReference type="Gene3D" id="1.20.1440.130">
    <property type="entry name" value="VKOR domain"/>
    <property type="match status" value="1"/>
</dbReference>
<dbReference type="InterPro" id="IPR038354">
    <property type="entry name" value="VKOR_sf"/>
</dbReference>
<dbReference type="GO" id="GO:0047057">
    <property type="term" value="F:vitamin-K-epoxide reductase (warfarin-sensitive) activity"/>
    <property type="evidence" value="ECO:0007669"/>
    <property type="project" value="UniProtKB-EC"/>
</dbReference>
<evidence type="ECO:0000256" key="3">
    <source>
        <dbReference type="ARBA" id="ARBA00012278"/>
    </source>
</evidence>
<dbReference type="EC" id="1.17.4.4" evidence="3"/>
<evidence type="ECO:0000313" key="14">
    <source>
        <dbReference type="Proteomes" id="UP000085678"/>
    </source>
</evidence>
<dbReference type="KEGG" id="lak:106150416"/>
<keyword evidence="9 12" id="KW-0472">Membrane</keyword>
<protein>
    <recommendedName>
        <fullName evidence="3">vitamin-K-epoxide reductase (warfarin-sensitive)</fullName>
        <ecNumber evidence="3">1.17.4.4</ecNumber>
    </recommendedName>
</protein>
<dbReference type="CDD" id="cd12917">
    <property type="entry name" value="VKOR_euk"/>
    <property type="match status" value="1"/>
</dbReference>
<evidence type="ECO:0000256" key="6">
    <source>
        <dbReference type="ARBA" id="ARBA00022824"/>
    </source>
</evidence>
<sequence length="159" mass="17956">MAGYILSSNATDHIIFNALGILVSSYALYIEIRKHKDKNYKAFCDLGETMSCSRVLTSEYSKGFGIVRYLVGENHFLNVPNCILGILFYAIQIVLFCLSDHAIVTSFLFYTSAIAIIGSVYLAYVLFLVLHDLCLVCIATYIINGLVFYINYQRFEQLS</sequence>
<evidence type="ECO:0000313" key="15">
    <source>
        <dbReference type="RefSeq" id="XP_013378655.1"/>
    </source>
</evidence>
<evidence type="ECO:0000256" key="12">
    <source>
        <dbReference type="SAM" id="Phobius"/>
    </source>
</evidence>
<evidence type="ECO:0000256" key="1">
    <source>
        <dbReference type="ARBA" id="ARBA00004477"/>
    </source>
</evidence>
<keyword evidence="10" id="KW-1015">Disulfide bond</keyword>